<dbReference type="EMBL" id="JACGWL010000007">
    <property type="protein sequence ID" value="KAK4399383.1"/>
    <property type="molecule type" value="Genomic_DNA"/>
</dbReference>
<reference evidence="10" key="2">
    <citation type="journal article" date="2024" name="Plant">
        <title>Genomic evolution and insights into agronomic trait innovations of Sesamum species.</title>
        <authorList>
            <person name="Miao H."/>
            <person name="Wang L."/>
            <person name="Qu L."/>
            <person name="Liu H."/>
            <person name="Sun Y."/>
            <person name="Le M."/>
            <person name="Wang Q."/>
            <person name="Wei S."/>
            <person name="Zheng Y."/>
            <person name="Lin W."/>
            <person name="Duan Y."/>
            <person name="Cao H."/>
            <person name="Xiong S."/>
            <person name="Wang X."/>
            <person name="Wei L."/>
            <person name="Li C."/>
            <person name="Ma Q."/>
            <person name="Ju M."/>
            <person name="Zhao R."/>
            <person name="Li G."/>
            <person name="Mu C."/>
            <person name="Tian Q."/>
            <person name="Mei H."/>
            <person name="Zhang T."/>
            <person name="Gao T."/>
            <person name="Zhang H."/>
        </authorList>
    </citation>
    <scope>NUCLEOTIDE SEQUENCE</scope>
    <source>
        <strain evidence="10">K16</strain>
    </source>
</reference>
<keyword evidence="5" id="KW-0479">Metal-binding</keyword>
<evidence type="ECO:0000313" key="10">
    <source>
        <dbReference type="EMBL" id="KAK4399383.1"/>
    </source>
</evidence>
<keyword evidence="8" id="KW-0414">Isoprene biosynthesis</keyword>
<dbReference type="InterPro" id="IPR033749">
    <property type="entry name" value="Polyprenyl_synt_CS"/>
</dbReference>
<evidence type="ECO:0000256" key="1">
    <source>
        <dbReference type="ARBA" id="ARBA00001946"/>
    </source>
</evidence>
<protein>
    <submittedName>
        <fullName evidence="10">Solanesyl diphosphate synthase 3, chloroplastic/mitochondrial</fullName>
    </submittedName>
</protein>
<dbReference type="GO" id="GO:0046872">
    <property type="term" value="F:metal ion binding"/>
    <property type="evidence" value="ECO:0007669"/>
    <property type="project" value="UniProtKB-KW"/>
</dbReference>
<dbReference type="GO" id="GO:1990234">
    <property type="term" value="C:transferase complex"/>
    <property type="evidence" value="ECO:0007669"/>
    <property type="project" value="TreeGrafter"/>
</dbReference>
<dbReference type="PROSITE" id="PS00444">
    <property type="entry name" value="POLYPRENYL_SYNTHASE_2"/>
    <property type="match status" value="1"/>
</dbReference>
<organism evidence="10 11">
    <name type="scientific">Sesamum angolense</name>
    <dbReference type="NCBI Taxonomy" id="2727404"/>
    <lineage>
        <taxon>Eukaryota</taxon>
        <taxon>Viridiplantae</taxon>
        <taxon>Streptophyta</taxon>
        <taxon>Embryophyta</taxon>
        <taxon>Tracheophyta</taxon>
        <taxon>Spermatophyta</taxon>
        <taxon>Magnoliopsida</taxon>
        <taxon>eudicotyledons</taxon>
        <taxon>Gunneridae</taxon>
        <taxon>Pentapetalae</taxon>
        <taxon>asterids</taxon>
        <taxon>lamiids</taxon>
        <taxon>Lamiales</taxon>
        <taxon>Pedaliaceae</taxon>
        <taxon>Sesamum</taxon>
    </lineage>
</organism>
<sequence length="451" mass="49273">MLSVRGLTRVSRSAYARCRWVYSSLGTYADPPLLQHSSHFRSPVQSSQEVLGCRVIYSWVSSALSSVGQQAHVQSSSAVELVFGYALSLATNLSSFSWAGATRSILSVADELSILANRLRSMVVAEVPKLASAAEYFFKMGVEGKRFRPTVLLLMATALDVQIPRHPADAAIDTLSTELRTRQQCIAEITEMIHVASLLHDDVLDDADTRRGIGSLNFVMGNKLAVLAGDFLLSRACVALASLKNTEVVSLLAKVVEHLVTGETMQMTTTSDQRCNMEYYMQKTYYKTASLISNSCKAIALLAGQTAEVSILAYEYGKNLGLAYQLIDDVLDFTGTSTSLGKGSLSDIRHGIITAPILFAMEEFPELRTVVNEGFDSSANVDLALEYLGKSRGIQRTRELAAKHASLASAAIDSFPENNDENVQRSRRALVELTHRVITRTNLTLSPTDEK</sequence>
<evidence type="ECO:0000256" key="8">
    <source>
        <dbReference type="ARBA" id="ARBA00023229"/>
    </source>
</evidence>
<accession>A0AAE1WTI0</accession>
<evidence type="ECO:0000256" key="5">
    <source>
        <dbReference type="ARBA" id="ARBA00022723"/>
    </source>
</evidence>
<dbReference type="PROSITE" id="PS00723">
    <property type="entry name" value="POLYPRENYL_SYNTHASE_1"/>
    <property type="match status" value="1"/>
</dbReference>
<evidence type="ECO:0000313" key="11">
    <source>
        <dbReference type="Proteomes" id="UP001289374"/>
    </source>
</evidence>
<dbReference type="PANTHER" id="PTHR12001:SF69">
    <property type="entry name" value="ALL TRANS-POLYPRENYL-DIPHOSPHATE SYNTHASE PDSS1"/>
    <property type="match status" value="1"/>
</dbReference>
<dbReference type="InterPro" id="IPR000092">
    <property type="entry name" value="Polyprenyl_synt"/>
</dbReference>
<comment type="similarity">
    <text evidence="3 9">Belongs to the FPP/GGPP synthase family.</text>
</comment>
<dbReference type="SUPFAM" id="SSF48576">
    <property type="entry name" value="Terpenoid synthases"/>
    <property type="match status" value="1"/>
</dbReference>
<dbReference type="GO" id="GO:0008299">
    <property type="term" value="P:isoprenoid biosynthetic process"/>
    <property type="evidence" value="ECO:0007669"/>
    <property type="project" value="UniProtKB-KW"/>
</dbReference>
<keyword evidence="11" id="KW-1185">Reference proteome</keyword>
<dbReference type="Gene3D" id="1.10.600.10">
    <property type="entry name" value="Farnesyl Diphosphate Synthase"/>
    <property type="match status" value="1"/>
</dbReference>
<dbReference type="AlphaFoldDB" id="A0AAE1WTI0"/>
<comment type="caution">
    <text evidence="10">The sequence shown here is derived from an EMBL/GenBank/DDBJ whole genome shotgun (WGS) entry which is preliminary data.</text>
</comment>
<gene>
    <name evidence="10" type="ORF">Sango_1413800</name>
</gene>
<keyword evidence="4 9" id="KW-0808">Transferase</keyword>
<dbReference type="PANTHER" id="PTHR12001">
    <property type="entry name" value="GERANYLGERANYL PYROPHOSPHATE SYNTHASE"/>
    <property type="match status" value="1"/>
</dbReference>
<dbReference type="InterPro" id="IPR008949">
    <property type="entry name" value="Isoprenoid_synthase_dom_sf"/>
</dbReference>
<name>A0AAE1WTI0_9LAMI</name>
<comment type="cofactor">
    <cofactor evidence="1">
        <name>Mg(2+)</name>
        <dbReference type="ChEBI" id="CHEBI:18420"/>
    </cofactor>
</comment>
<keyword evidence="7" id="KW-0496">Mitochondrion</keyword>
<reference evidence="10" key="1">
    <citation type="submission" date="2020-06" db="EMBL/GenBank/DDBJ databases">
        <authorList>
            <person name="Li T."/>
            <person name="Hu X."/>
            <person name="Zhang T."/>
            <person name="Song X."/>
            <person name="Zhang H."/>
            <person name="Dai N."/>
            <person name="Sheng W."/>
            <person name="Hou X."/>
            <person name="Wei L."/>
        </authorList>
    </citation>
    <scope>NUCLEOTIDE SEQUENCE</scope>
    <source>
        <strain evidence="10">K16</strain>
        <tissue evidence="10">Leaf</tissue>
    </source>
</reference>
<proteinExistence type="inferred from homology"/>
<evidence type="ECO:0000256" key="7">
    <source>
        <dbReference type="ARBA" id="ARBA00023128"/>
    </source>
</evidence>
<evidence type="ECO:0000256" key="9">
    <source>
        <dbReference type="RuleBase" id="RU004466"/>
    </source>
</evidence>
<dbReference type="FunFam" id="1.10.600.10:FF:000015">
    <property type="entry name" value="Solanesyl diphosphate synthase 3, chloroplastic/mitochondrial"/>
    <property type="match status" value="1"/>
</dbReference>
<keyword evidence="6" id="KW-0460">Magnesium</keyword>
<evidence type="ECO:0000256" key="6">
    <source>
        <dbReference type="ARBA" id="ARBA00022842"/>
    </source>
</evidence>
<dbReference type="GO" id="GO:0006744">
    <property type="term" value="P:ubiquinone biosynthetic process"/>
    <property type="evidence" value="ECO:0007669"/>
    <property type="project" value="TreeGrafter"/>
</dbReference>
<dbReference type="CDD" id="cd00685">
    <property type="entry name" value="Trans_IPPS_HT"/>
    <property type="match status" value="1"/>
</dbReference>
<dbReference type="GO" id="GO:0004659">
    <property type="term" value="F:prenyltransferase activity"/>
    <property type="evidence" value="ECO:0007669"/>
    <property type="project" value="InterPro"/>
</dbReference>
<comment type="subcellular location">
    <subcellularLocation>
        <location evidence="2">Mitochondrion</location>
    </subcellularLocation>
</comment>
<dbReference type="GO" id="GO:0005739">
    <property type="term" value="C:mitochondrion"/>
    <property type="evidence" value="ECO:0007669"/>
    <property type="project" value="UniProtKB-SubCell"/>
</dbReference>
<evidence type="ECO:0000256" key="4">
    <source>
        <dbReference type="ARBA" id="ARBA00022679"/>
    </source>
</evidence>
<dbReference type="SFLD" id="SFLDS00005">
    <property type="entry name" value="Isoprenoid_Synthase_Type_I"/>
    <property type="match status" value="1"/>
</dbReference>
<evidence type="ECO:0000256" key="2">
    <source>
        <dbReference type="ARBA" id="ARBA00004173"/>
    </source>
</evidence>
<evidence type="ECO:0000256" key="3">
    <source>
        <dbReference type="ARBA" id="ARBA00006706"/>
    </source>
</evidence>
<dbReference type="Proteomes" id="UP001289374">
    <property type="component" value="Unassembled WGS sequence"/>
</dbReference>
<dbReference type="Pfam" id="PF00348">
    <property type="entry name" value="polyprenyl_synt"/>
    <property type="match status" value="1"/>
</dbReference>